<keyword evidence="1" id="KW-1133">Transmembrane helix</keyword>
<sequence length="104" mass="11997">MSKKTVPLILYALIRQIGNNLPYAIKFVRHVNASILNLFVSFCMLVHFFLPNQQQLKIQKASCGEFRNVYFPGRLTLWWLPDDDRLMRSETSAISANSVDSLVH</sequence>
<keyword evidence="1" id="KW-0812">Transmembrane</keyword>
<feature type="transmembrane region" description="Helical" evidence="1">
    <location>
        <begin position="31"/>
        <end position="50"/>
    </location>
</feature>
<organism evidence="2 3">
    <name type="scientific">Trichinella papuae</name>
    <dbReference type="NCBI Taxonomy" id="268474"/>
    <lineage>
        <taxon>Eukaryota</taxon>
        <taxon>Metazoa</taxon>
        <taxon>Ecdysozoa</taxon>
        <taxon>Nematoda</taxon>
        <taxon>Enoplea</taxon>
        <taxon>Dorylaimia</taxon>
        <taxon>Trichinellida</taxon>
        <taxon>Trichinellidae</taxon>
        <taxon>Trichinella</taxon>
    </lineage>
</organism>
<name>A0A0V1MH92_9BILA</name>
<dbReference type="AlphaFoldDB" id="A0A0V1MH92"/>
<evidence type="ECO:0000313" key="2">
    <source>
        <dbReference type="EMBL" id="KRZ71013.1"/>
    </source>
</evidence>
<keyword evidence="1" id="KW-0472">Membrane</keyword>
<protein>
    <submittedName>
        <fullName evidence="2">Uncharacterized protein</fullName>
    </submittedName>
</protein>
<proteinExistence type="predicted"/>
<keyword evidence="3" id="KW-1185">Reference proteome</keyword>
<comment type="caution">
    <text evidence="2">The sequence shown here is derived from an EMBL/GenBank/DDBJ whole genome shotgun (WGS) entry which is preliminary data.</text>
</comment>
<gene>
    <name evidence="2" type="ORF">T10_4044</name>
</gene>
<evidence type="ECO:0000256" key="1">
    <source>
        <dbReference type="SAM" id="Phobius"/>
    </source>
</evidence>
<evidence type="ECO:0000313" key="3">
    <source>
        <dbReference type="Proteomes" id="UP000054843"/>
    </source>
</evidence>
<accession>A0A0V1MH92</accession>
<dbReference type="Proteomes" id="UP000054843">
    <property type="component" value="Unassembled WGS sequence"/>
</dbReference>
<dbReference type="EMBL" id="JYDO01000104">
    <property type="protein sequence ID" value="KRZ71013.1"/>
    <property type="molecule type" value="Genomic_DNA"/>
</dbReference>
<reference evidence="2 3" key="1">
    <citation type="submission" date="2015-01" db="EMBL/GenBank/DDBJ databases">
        <title>Evolution of Trichinella species and genotypes.</title>
        <authorList>
            <person name="Korhonen P.K."/>
            <person name="Edoardo P."/>
            <person name="Giuseppe L.R."/>
            <person name="Gasser R.B."/>
        </authorList>
    </citation>
    <scope>NUCLEOTIDE SEQUENCE [LARGE SCALE GENOMIC DNA]</scope>
    <source>
        <strain evidence="2">ISS1980</strain>
    </source>
</reference>